<reference evidence="1 2" key="1">
    <citation type="submission" date="2024-09" db="EMBL/GenBank/DDBJ databases">
        <authorList>
            <person name="D'Angelo T."/>
        </authorList>
    </citation>
    <scope>NUCLEOTIDE SEQUENCE [LARGE SCALE GENOMIC DNA]</scope>
    <source>
        <strain evidence="1">SAG AM-311-F02</strain>
    </source>
</reference>
<proteinExistence type="predicted"/>
<evidence type="ECO:0000313" key="1">
    <source>
        <dbReference type="EMBL" id="MFC1800158.1"/>
    </source>
</evidence>
<gene>
    <name evidence="1" type="ORF">ACFL2Z_04525</name>
</gene>
<organism evidence="1 2">
    <name type="scientific">Eiseniibacteriota bacterium</name>
    <dbReference type="NCBI Taxonomy" id="2212470"/>
    <lineage>
        <taxon>Bacteria</taxon>
        <taxon>Candidatus Eiseniibacteriota</taxon>
    </lineage>
</organism>
<name>A0ABV6YQ40_UNCEI</name>
<comment type="caution">
    <text evidence="1">The sequence shown here is derived from an EMBL/GenBank/DDBJ whole genome shotgun (WGS) entry which is preliminary data.</text>
</comment>
<accession>A0ABV6YQ40</accession>
<protein>
    <recommendedName>
        <fullName evidence="3">Carboxypeptidase regulatory-like domain-containing protein</fullName>
    </recommendedName>
</protein>
<feature type="non-terminal residue" evidence="1">
    <location>
        <position position="1"/>
    </location>
</feature>
<dbReference type="Proteomes" id="UP001594288">
    <property type="component" value="Unassembled WGS sequence"/>
</dbReference>
<evidence type="ECO:0008006" key="3">
    <source>
        <dbReference type="Google" id="ProtNLM"/>
    </source>
</evidence>
<evidence type="ECO:0000313" key="2">
    <source>
        <dbReference type="Proteomes" id="UP001594288"/>
    </source>
</evidence>
<sequence>SHRENEERKVILGHFPGSSGGNRISGILSDEIKDISDYETEVTETADYLIQQTSCPAVKVVFPVGNSVSEELDLTETLNTWTRAYAIFYSTLRYLGIEEGETFSAEGRVTSDGRPVAGALLLIDGSLEMLADTDGRFAVKLLERGDHVIEAFSGTQRSTPVVFDQNSNQVRLELD</sequence>
<dbReference type="EMBL" id="JBHPEI010000076">
    <property type="protein sequence ID" value="MFC1800158.1"/>
    <property type="molecule type" value="Genomic_DNA"/>
</dbReference>
<keyword evidence="2" id="KW-1185">Reference proteome</keyword>